<organism evidence="7">
    <name type="scientific">Anisakis simplex</name>
    <name type="common">Herring worm</name>
    <dbReference type="NCBI Taxonomy" id="6269"/>
    <lineage>
        <taxon>Eukaryota</taxon>
        <taxon>Metazoa</taxon>
        <taxon>Ecdysozoa</taxon>
        <taxon>Nematoda</taxon>
        <taxon>Chromadorea</taxon>
        <taxon>Rhabditida</taxon>
        <taxon>Spirurina</taxon>
        <taxon>Ascaridomorpha</taxon>
        <taxon>Ascaridoidea</taxon>
        <taxon>Anisakidae</taxon>
        <taxon>Anisakis</taxon>
        <taxon>Anisakis simplex complex</taxon>
    </lineage>
</organism>
<dbReference type="GO" id="GO:0005524">
    <property type="term" value="F:ATP binding"/>
    <property type="evidence" value="ECO:0007669"/>
    <property type="project" value="UniProtKB-KW"/>
</dbReference>
<evidence type="ECO:0000256" key="3">
    <source>
        <dbReference type="ARBA" id="ARBA00022840"/>
    </source>
</evidence>
<name>A0A0M3JMH7_ANISI</name>
<keyword evidence="1" id="KW-0436">Ligase</keyword>
<dbReference type="WBParaSite" id="ASIM_0000886301-mRNA-1">
    <property type="protein sequence ID" value="ASIM_0000886301-mRNA-1"/>
    <property type="gene ID" value="ASIM_0000886301"/>
</dbReference>
<protein>
    <submittedName>
        <fullName evidence="7">GARS_A domain-containing protein</fullName>
    </submittedName>
</protein>
<dbReference type="InterPro" id="IPR000115">
    <property type="entry name" value="PRibGlycinamide_synth"/>
</dbReference>
<dbReference type="EMBL" id="UYRR01023858">
    <property type="protein sequence ID" value="VDK33136.1"/>
    <property type="molecule type" value="Genomic_DNA"/>
</dbReference>
<dbReference type="PANTHER" id="PTHR43472">
    <property type="entry name" value="PHOSPHORIBOSYLAMINE--GLYCINE LIGASE"/>
    <property type="match status" value="1"/>
</dbReference>
<dbReference type="InterPro" id="IPR020561">
    <property type="entry name" value="PRibGlycinamid_synth_ATP-grasp"/>
</dbReference>
<dbReference type="OrthoDB" id="2018833at2759"/>
<keyword evidence="2" id="KW-0547">Nucleotide-binding</keyword>
<dbReference type="Proteomes" id="UP000267096">
    <property type="component" value="Unassembled WGS sequence"/>
</dbReference>
<dbReference type="SMART" id="SM01209">
    <property type="entry name" value="GARS_A"/>
    <property type="match status" value="1"/>
</dbReference>
<proteinExistence type="predicted"/>
<reference evidence="7" key="1">
    <citation type="submission" date="2017-02" db="UniProtKB">
        <authorList>
            <consortium name="WormBaseParasite"/>
        </authorList>
    </citation>
    <scope>IDENTIFICATION</scope>
</reference>
<sequence>ISNLFSVTWNGIVVKASGLAAGKGVIVTKSCDEAVEAAKEILQGKFGEAGNEIVVEEMLVGEEVSVSSTD</sequence>
<dbReference type="SUPFAM" id="SSF56059">
    <property type="entry name" value="Glutathione synthetase ATP-binding domain-like"/>
    <property type="match status" value="1"/>
</dbReference>
<reference evidence="5 6" key="2">
    <citation type="submission" date="2018-11" db="EMBL/GenBank/DDBJ databases">
        <authorList>
            <consortium name="Pathogen Informatics"/>
        </authorList>
    </citation>
    <scope>NUCLEOTIDE SEQUENCE [LARGE SCALE GENOMIC DNA]</scope>
</reference>
<gene>
    <name evidence="5" type="ORF">ASIM_LOCUS8606</name>
</gene>
<evidence type="ECO:0000313" key="7">
    <source>
        <dbReference type="WBParaSite" id="ASIM_0000886301-mRNA-1"/>
    </source>
</evidence>
<dbReference type="Gene3D" id="3.30.1490.20">
    <property type="entry name" value="ATP-grasp fold, A domain"/>
    <property type="match status" value="1"/>
</dbReference>
<evidence type="ECO:0000313" key="5">
    <source>
        <dbReference type="EMBL" id="VDK33136.1"/>
    </source>
</evidence>
<dbReference type="AlphaFoldDB" id="A0A0M3JMH7"/>
<accession>A0A0M3JMH7</accession>
<feature type="domain" description="Phosphoribosylglycinamide synthetase ATP-grasp (A)" evidence="4">
    <location>
        <begin position="6"/>
        <end position="67"/>
    </location>
</feature>
<evidence type="ECO:0000256" key="1">
    <source>
        <dbReference type="ARBA" id="ARBA00022598"/>
    </source>
</evidence>
<evidence type="ECO:0000259" key="4">
    <source>
        <dbReference type="Pfam" id="PF01071"/>
    </source>
</evidence>
<keyword evidence="6" id="KW-1185">Reference proteome</keyword>
<dbReference type="InterPro" id="IPR013815">
    <property type="entry name" value="ATP_grasp_subdomain_1"/>
</dbReference>
<dbReference type="PANTHER" id="PTHR43472:SF1">
    <property type="entry name" value="PHOSPHORIBOSYLAMINE--GLYCINE LIGASE, CHLOROPLASTIC"/>
    <property type="match status" value="1"/>
</dbReference>
<dbReference type="GO" id="GO:0004637">
    <property type="term" value="F:phosphoribosylamine-glycine ligase activity"/>
    <property type="evidence" value="ECO:0007669"/>
    <property type="project" value="InterPro"/>
</dbReference>
<evidence type="ECO:0000256" key="2">
    <source>
        <dbReference type="ARBA" id="ARBA00022741"/>
    </source>
</evidence>
<dbReference type="GO" id="GO:0009113">
    <property type="term" value="P:purine nucleobase biosynthetic process"/>
    <property type="evidence" value="ECO:0007669"/>
    <property type="project" value="InterPro"/>
</dbReference>
<evidence type="ECO:0000313" key="6">
    <source>
        <dbReference type="Proteomes" id="UP000267096"/>
    </source>
</evidence>
<keyword evidence="3" id="KW-0067">ATP-binding</keyword>
<dbReference type="Pfam" id="PF01071">
    <property type="entry name" value="GARS_A"/>
    <property type="match status" value="1"/>
</dbReference>